<dbReference type="GeneID" id="27309399"/>
<keyword evidence="4" id="KW-1185">Reference proteome</keyword>
<feature type="region of interest" description="Disordered" evidence="1">
    <location>
        <begin position="1"/>
        <end position="46"/>
    </location>
</feature>
<accession>A0A0D2B8C3</accession>
<dbReference type="PANTHER" id="PTHR46364">
    <property type="entry name" value="OS08G0421900 PROTEIN"/>
    <property type="match status" value="1"/>
</dbReference>
<dbReference type="HOGENOM" id="CLU_790376_0_0_1"/>
<evidence type="ECO:0000256" key="1">
    <source>
        <dbReference type="SAM" id="MobiDB-lite"/>
    </source>
</evidence>
<dbReference type="InterPro" id="IPR011011">
    <property type="entry name" value="Znf_FYVE_PHD"/>
</dbReference>
<dbReference type="EMBL" id="KN847532">
    <property type="protein sequence ID" value="KIW07454.1"/>
    <property type="molecule type" value="Genomic_DNA"/>
</dbReference>
<protein>
    <recommendedName>
        <fullName evidence="2">BAH domain-containing protein</fullName>
    </recommendedName>
</protein>
<dbReference type="InParanoid" id="A0A0D2B8C3"/>
<dbReference type="CDD" id="cd04370">
    <property type="entry name" value="BAH"/>
    <property type="match status" value="1"/>
</dbReference>
<dbReference type="PROSITE" id="PS51038">
    <property type="entry name" value="BAH"/>
    <property type="match status" value="1"/>
</dbReference>
<proteinExistence type="predicted"/>
<dbReference type="VEuPathDB" id="FungiDB:PV09_01426"/>
<dbReference type="OrthoDB" id="10259622at2759"/>
<dbReference type="STRING" id="253628.A0A0D2B8C3"/>
<name>A0A0D2B8C3_9PEZI</name>
<reference evidence="3 4" key="1">
    <citation type="submission" date="2015-01" db="EMBL/GenBank/DDBJ databases">
        <title>The Genome Sequence of Ochroconis gallopava CBS43764.</title>
        <authorList>
            <consortium name="The Broad Institute Genomics Platform"/>
            <person name="Cuomo C."/>
            <person name="de Hoog S."/>
            <person name="Gorbushina A."/>
            <person name="Stielow B."/>
            <person name="Teixiera M."/>
            <person name="Abouelleil A."/>
            <person name="Chapman S.B."/>
            <person name="Priest M."/>
            <person name="Young S.K."/>
            <person name="Wortman J."/>
            <person name="Nusbaum C."/>
            <person name="Birren B."/>
        </authorList>
    </citation>
    <scope>NUCLEOTIDE SEQUENCE [LARGE SCALE GENOMIC DNA]</scope>
    <source>
        <strain evidence="3 4">CBS 43764</strain>
    </source>
</reference>
<dbReference type="GO" id="GO:0003682">
    <property type="term" value="F:chromatin binding"/>
    <property type="evidence" value="ECO:0007669"/>
    <property type="project" value="InterPro"/>
</dbReference>
<dbReference type="RefSeq" id="XP_016217323.1">
    <property type="nucleotide sequence ID" value="XM_016354311.1"/>
</dbReference>
<feature type="domain" description="BAH" evidence="2">
    <location>
        <begin position="114"/>
        <end position="241"/>
    </location>
</feature>
<dbReference type="Proteomes" id="UP000053259">
    <property type="component" value="Unassembled WGS sequence"/>
</dbReference>
<gene>
    <name evidence="3" type="ORF">PV09_01426</name>
</gene>
<sequence length="351" mass="39511">MLEALKKTVPSALKRKADGLNSTPSSSKKSKSLHSPRPSSEPVSDIPSFEANVVPYNYKPKPDEVLKSFDDIAAGQSLVYQAEGFFKAASRVCIKNGHDWDALTRYKKAVYMGTKFCVGDDVLIMQDETADDNSALAPELKGRWVGRIIEIRAINQENVFILINWYNRPEDLPKGRQPHHGMNEILATNDVDIISPTALVGKIDVDYWIESDDTAPRDHTIFWRQCVAMEDRSKPRFSKLNAVCVCKQPANVDKMLLECGSCALWMHDECFIKALAKRHGVADKSWKRLIVAGEDGTIPDILPNKFKLSPPKGKPWTVEIQNEEGMFVSNDKADCLWEEKILCLSCSNWLR</sequence>
<dbReference type="SUPFAM" id="SSF57903">
    <property type="entry name" value="FYVE/PHD zinc finger"/>
    <property type="match status" value="1"/>
</dbReference>
<dbReference type="Gene3D" id="2.30.30.490">
    <property type="match status" value="1"/>
</dbReference>
<organism evidence="3 4">
    <name type="scientific">Verruconis gallopava</name>
    <dbReference type="NCBI Taxonomy" id="253628"/>
    <lineage>
        <taxon>Eukaryota</taxon>
        <taxon>Fungi</taxon>
        <taxon>Dikarya</taxon>
        <taxon>Ascomycota</taxon>
        <taxon>Pezizomycotina</taxon>
        <taxon>Dothideomycetes</taxon>
        <taxon>Pleosporomycetidae</taxon>
        <taxon>Venturiales</taxon>
        <taxon>Sympoventuriaceae</taxon>
        <taxon>Verruconis</taxon>
    </lineage>
</organism>
<evidence type="ECO:0000313" key="3">
    <source>
        <dbReference type="EMBL" id="KIW07454.1"/>
    </source>
</evidence>
<dbReference type="InterPro" id="IPR043151">
    <property type="entry name" value="BAH_sf"/>
</dbReference>
<evidence type="ECO:0000259" key="2">
    <source>
        <dbReference type="PROSITE" id="PS51038"/>
    </source>
</evidence>
<evidence type="ECO:0000313" key="4">
    <source>
        <dbReference type="Proteomes" id="UP000053259"/>
    </source>
</evidence>
<dbReference type="AlphaFoldDB" id="A0A0D2B8C3"/>
<dbReference type="InterPro" id="IPR001025">
    <property type="entry name" value="BAH_dom"/>
</dbReference>